<name>A0A5M6DC14_9BACT</name>
<organism evidence="2 3">
    <name type="scientific">Roseiconus nitratireducens</name>
    <dbReference type="NCBI Taxonomy" id="2605748"/>
    <lineage>
        <taxon>Bacteria</taxon>
        <taxon>Pseudomonadati</taxon>
        <taxon>Planctomycetota</taxon>
        <taxon>Planctomycetia</taxon>
        <taxon>Pirellulales</taxon>
        <taxon>Pirellulaceae</taxon>
        <taxon>Roseiconus</taxon>
    </lineage>
</organism>
<keyword evidence="3" id="KW-1185">Reference proteome</keyword>
<protein>
    <submittedName>
        <fullName evidence="2">SMI1/KNR4 family protein</fullName>
    </submittedName>
</protein>
<dbReference type="Pfam" id="PF14568">
    <property type="entry name" value="SUKH_6"/>
    <property type="match status" value="1"/>
</dbReference>
<reference evidence="2 3" key="1">
    <citation type="submission" date="2019-08" db="EMBL/GenBank/DDBJ databases">
        <authorList>
            <person name="Dhanesh K."/>
            <person name="Kumar G."/>
            <person name="Sasikala C."/>
            <person name="Venkata Ramana C."/>
        </authorList>
    </citation>
    <scope>NUCLEOTIDE SEQUENCE [LARGE SCALE GENOMIC DNA]</scope>
    <source>
        <strain evidence="2 3">JC645</strain>
    </source>
</reference>
<dbReference type="InterPro" id="IPR037883">
    <property type="entry name" value="Knr4/Smi1-like_sf"/>
</dbReference>
<evidence type="ECO:0000313" key="2">
    <source>
        <dbReference type="EMBL" id="KAA5543862.1"/>
    </source>
</evidence>
<accession>A0A5M6DC14</accession>
<dbReference type="Proteomes" id="UP000324479">
    <property type="component" value="Unassembled WGS sequence"/>
</dbReference>
<comment type="caution">
    <text evidence="2">The sequence shown here is derived from an EMBL/GenBank/DDBJ whole genome shotgun (WGS) entry which is preliminary data.</text>
</comment>
<proteinExistence type="predicted"/>
<evidence type="ECO:0000313" key="3">
    <source>
        <dbReference type="Proteomes" id="UP000324479"/>
    </source>
</evidence>
<evidence type="ECO:0000259" key="1">
    <source>
        <dbReference type="SMART" id="SM00860"/>
    </source>
</evidence>
<sequence length="133" mass="14598">MNEGSHEVFENNTGATTKEIAEVEAAIGSTFPNDYREFLIQFNGGEGYIGETYLFLWKAEELIELNYEYEVAQYCSNLLLIGSNGGGEAIGFATASKPWSIVKVPFVGMDDSLIETCGKSFSEFLKNARAGDI</sequence>
<dbReference type="InterPro" id="IPR018958">
    <property type="entry name" value="Knr4/Smi1-like_dom"/>
</dbReference>
<dbReference type="Gene3D" id="3.40.1580.10">
    <property type="entry name" value="SMI1/KNR4-like"/>
    <property type="match status" value="1"/>
</dbReference>
<dbReference type="RefSeq" id="WP_150076614.1">
    <property type="nucleotide sequence ID" value="NZ_VWOX01000005.1"/>
</dbReference>
<dbReference type="SUPFAM" id="SSF160631">
    <property type="entry name" value="SMI1/KNR4-like"/>
    <property type="match status" value="1"/>
</dbReference>
<dbReference type="SMART" id="SM00860">
    <property type="entry name" value="SMI1_KNR4"/>
    <property type="match status" value="1"/>
</dbReference>
<feature type="domain" description="Knr4/Smi1-like" evidence="1">
    <location>
        <begin position="14"/>
        <end position="127"/>
    </location>
</feature>
<dbReference type="EMBL" id="VWOX01000005">
    <property type="protein sequence ID" value="KAA5543862.1"/>
    <property type="molecule type" value="Genomic_DNA"/>
</dbReference>
<gene>
    <name evidence="2" type="ORF">FYK55_11885</name>
</gene>
<dbReference type="AlphaFoldDB" id="A0A5M6DC14"/>